<evidence type="ECO:0000256" key="1">
    <source>
        <dbReference type="SAM" id="Phobius"/>
    </source>
</evidence>
<proteinExistence type="predicted"/>
<accession>A0A317QFR4</accession>
<feature type="transmembrane region" description="Helical" evidence="1">
    <location>
        <begin position="58"/>
        <end position="79"/>
    </location>
</feature>
<dbReference type="Proteomes" id="UP000246661">
    <property type="component" value="Unassembled WGS sequence"/>
</dbReference>
<dbReference type="AlphaFoldDB" id="A0A317QFR4"/>
<keyword evidence="1" id="KW-0472">Membrane</keyword>
<reference evidence="3" key="1">
    <citation type="submission" date="2018-05" db="EMBL/GenBank/DDBJ databases">
        <authorList>
            <person name="Klenk H.-P."/>
            <person name="Huntemann M."/>
            <person name="Clum A."/>
            <person name="Pillay M."/>
            <person name="Palaniappan K."/>
            <person name="Varghese N."/>
            <person name="Mikhailova N."/>
            <person name="Stamatis D."/>
            <person name="Reddy T."/>
            <person name="Daum C."/>
            <person name="Shapiro N."/>
            <person name="Ivanova N."/>
            <person name="Kyrpides N."/>
            <person name="Woyke T."/>
        </authorList>
    </citation>
    <scope>NUCLEOTIDE SEQUENCE [LARGE SCALE GENOMIC DNA]</scope>
    <source>
        <strain evidence="3">DSM 45417</strain>
    </source>
</reference>
<dbReference type="EMBL" id="QGTX01000001">
    <property type="protein sequence ID" value="PWW21594.1"/>
    <property type="molecule type" value="Genomic_DNA"/>
</dbReference>
<protein>
    <submittedName>
        <fullName evidence="2">Uncharacterized protein</fullName>
    </submittedName>
</protein>
<organism evidence="2 3">
    <name type="scientific">Geodermatophilus normandii</name>
    <dbReference type="NCBI Taxonomy" id="1137989"/>
    <lineage>
        <taxon>Bacteria</taxon>
        <taxon>Bacillati</taxon>
        <taxon>Actinomycetota</taxon>
        <taxon>Actinomycetes</taxon>
        <taxon>Geodermatophilales</taxon>
        <taxon>Geodermatophilaceae</taxon>
        <taxon>Geodermatophilus</taxon>
    </lineage>
</organism>
<feature type="transmembrane region" description="Helical" evidence="1">
    <location>
        <begin position="91"/>
        <end position="113"/>
    </location>
</feature>
<keyword evidence="1" id="KW-1133">Transmembrane helix</keyword>
<dbReference type="RefSeq" id="WP_146220378.1">
    <property type="nucleotide sequence ID" value="NZ_QGTX01000001.1"/>
</dbReference>
<evidence type="ECO:0000313" key="2">
    <source>
        <dbReference type="EMBL" id="PWW21594.1"/>
    </source>
</evidence>
<feature type="transmembrane region" description="Helical" evidence="1">
    <location>
        <begin position="30"/>
        <end position="52"/>
    </location>
</feature>
<feature type="transmembrane region" description="Helical" evidence="1">
    <location>
        <begin position="119"/>
        <end position="138"/>
    </location>
</feature>
<name>A0A317QFR4_9ACTN</name>
<gene>
    <name evidence="2" type="ORF">JD79_00729</name>
</gene>
<dbReference type="OrthoDB" id="9968766at2"/>
<keyword evidence="1" id="KW-0812">Transmembrane</keyword>
<evidence type="ECO:0000313" key="3">
    <source>
        <dbReference type="Proteomes" id="UP000246661"/>
    </source>
</evidence>
<comment type="caution">
    <text evidence="2">The sequence shown here is derived from an EMBL/GenBank/DDBJ whole genome shotgun (WGS) entry which is preliminary data.</text>
</comment>
<keyword evidence="3" id="KW-1185">Reference proteome</keyword>
<sequence>MTVPTPESAAALLAEVDAARTRVRQGAGPAASAFLVTLGTASAGFFLAQPLAGSERGVGAAATVFVLAVLGAAAALLGGRGTTRAGFSPRFGLAMGLWGAVLAVGLAVGLTVPGLAYDWSWWAPLAVAVAAPCLVGAWRERPR</sequence>